<reference evidence="1" key="1">
    <citation type="journal article" date="2015" name="Nature">
        <title>Complex archaea that bridge the gap between prokaryotes and eukaryotes.</title>
        <authorList>
            <person name="Spang A."/>
            <person name="Saw J.H."/>
            <person name="Jorgensen S.L."/>
            <person name="Zaremba-Niedzwiedzka K."/>
            <person name="Martijn J."/>
            <person name="Lind A.E."/>
            <person name="van Eijk R."/>
            <person name="Schleper C."/>
            <person name="Guy L."/>
            <person name="Ettema T.J."/>
        </authorList>
    </citation>
    <scope>NUCLEOTIDE SEQUENCE</scope>
</reference>
<organism evidence="1">
    <name type="scientific">marine sediment metagenome</name>
    <dbReference type="NCBI Taxonomy" id="412755"/>
    <lineage>
        <taxon>unclassified sequences</taxon>
        <taxon>metagenomes</taxon>
        <taxon>ecological metagenomes</taxon>
    </lineage>
</organism>
<proteinExistence type="predicted"/>
<gene>
    <name evidence="1" type="ORF">LCGC14_2788820</name>
</gene>
<protein>
    <submittedName>
        <fullName evidence="1">Uncharacterized protein</fullName>
    </submittedName>
</protein>
<name>A0A0F9BHK9_9ZZZZ</name>
<sequence>MAIPNWIVSIESKAIRERALSLWADFQREREKAQLDYQRVVDEAEIRYDNAFKSALDKRHRVTQKARNAYDEAKESLLLELKETAA</sequence>
<dbReference type="AlphaFoldDB" id="A0A0F9BHK9"/>
<dbReference type="EMBL" id="LAZR01052020">
    <property type="protein sequence ID" value="KKK83891.1"/>
    <property type="molecule type" value="Genomic_DNA"/>
</dbReference>
<evidence type="ECO:0000313" key="1">
    <source>
        <dbReference type="EMBL" id="KKK83891.1"/>
    </source>
</evidence>
<accession>A0A0F9BHK9</accession>
<comment type="caution">
    <text evidence="1">The sequence shown here is derived from an EMBL/GenBank/DDBJ whole genome shotgun (WGS) entry which is preliminary data.</text>
</comment>